<protein>
    <submittedName>
        <fullName evidence="1">2'-5' RNA ligase family protein</fullName>
    </submittedName>
</protein>
<dbReference type="Proteomes" id="UP000669179">
    <property type="component" value="Unassembled WGS sequence"/>
</dbReference>
<dbReference type="Gene3D" id="3.90.1140.10">
    <property type="entry name" value="Cyclic phosphodiesterase"/>
    <property type="match status" value="1"/>
</dbReference>
<dbReference type="InterPro" id="IPR009097">
    <property type="entry name" value="Cyclic_Pdiesterase"/>
</dbReference>
<organism evidence="1 2">
    <name type="scientific">Actinomadura barringtoniae</name>
    <dbReference type="NCBI Taxonomy" id="1427535"/>
    <lineage>
        <taxon>Bacteria</taxon>
        <taxon>Bacillati</taxon>
        <taxon>Actinomycetota</taxon>
        <taxon>Actinomycetes</taxon>
        <taxon>Streptosporangiales</taxon>
        <taxon>Thermomonosporaceae</taxon>
        <taxon>Actinomadura</taxon>
    </lineage>
</organism>
<keyword evidence="1" id="KW-0436">Ligase</keyword>
<sequence>MSPLPTHLVDRWRQRSDQQPGQGMLYWHALLRDQPEVVAMVQRAQERLEPFADGLHFTPLEWLHVTSLVVGPTQDLDEPALEALVAEGRRRLAGVPARQLEIGRVLYHPEAIMLAVEPVKAVAPVREAARAATFAVTGHGGLPESDPWMPHITVAYSTSSRSAAEIIEALGRGFPRGRVLLDSLCLVDQVGPERSWDWHERARLSLG</sequence>
<reference evidence="1" key="1">
    <citation type="submission" date="2021-03" db="EMBL/GenBank/DDBJ databases">
        <authorList>
            <person name="Kanchanasin P."/>
            <person name="Saeng-In P."/>
            <person name="Phongsopitanun W."/>
            <person name="Yuki M."/>
            <person name="Kudo T."/>
            <person name="Ohkuma M."/>
            <person name="Tanasupawat S."/>
        </authorList>
    </citation>
    <scope>NUCLEOTIDE SEQUENCE</scope>
    <source>
        <strain evidence="1">GKU 128</strain>
    </source>
</reference>
<dbReference type="AlphaFoldDB" id="A0A939PME6"/>
<accession>A0A939PME6</accession>
<proteinExistence type="predicted"/>
<dbReference type="SUPFAM" id="SSF55144">
    <property type="entry name" value="LigT-like"/>
    <property type="match status" value="1"/>
</dbReference>
<dbReference type="GO" id="GO:0016874">
    <property type="term" value="F:ligase activity"/>
    <property type="evidence" value="ECO:0007669"/>
    <property type="project" value="UniProtKB-KW"/>
</dbReference>
<keyword evidence="2" id="KW-1185">Reference proteome</keyword>
<comment type="caution">
    <text evidence="1">The sequence shown here is derived from an EMBL/GenBank/DDBJ whole genome shotgun (WGS) entry which is preliminary data.</text>
</comment>
<evidence type="ECO:0000313" key="2">
    <source>
        <dbReference type="Proteomes" id="UP000669179"/>
    </source>
</evidence>
<dbReference type="EMBL" id="JAGEOJ010000016">
    <property type="protein sequence ID" value="MBO2452564.1"/>
    <property type="molecule type" value="Genomic_DNA"/>
</dbReference>
<name>A0A939PME6_9ACTN</name>
<evidence type="ECO:0000313" key="1">
    <source>
        <dbReference type="EMBL" id="MBO2452564.1"/>
    </source>
</evidence>
<dbReference type="RefSeq" id="WP_208260573.1">
    <property type="nucleotide sequence ID" value="NZ_JAGEOJ010000016.1"/>
</dbReference>
<gene>
    <name evidence="1" type="ORF">J4573_36115</name>
</gene>
<dbReference type="Pfam" id="PF13563">
    <property type="entry name" value="2_5_RNA_ligase2"/>
    <property type="match status" value="1"/>
</dbReference>